<dbReference type="Proteomes" id="UP000246464">
    <property type="component" value="Chromosome 14"/>
</dbReference>
<dbReference type="AlphaFoldDB" id="A0A2U9CAU7"/>
<accession>A0A2U9CAU7</accession>
<sequence>MCSGRSGRDVTVPGSRPLPAPEEELDQIGGRSSTVPLLRCSFTGQKKSCSPQRRDPVRIGSVDPTRRGPGPDRSSFSSSVLVFKKKEEKKVVKSSDAS</sequence>
<feature type="region of interest" description="Disordered" evidence="1">
    <location>
        <begin position="44"/>
        <end position="79"/>
    </location>
</feature>
<name>A0A2U9CAU7_SCOMX</name>
<organism evidence="2 3">
    <name type="scientific">Scophthalmus maximus</name>
    <name type="common">Turbot</name>
    <name type="synonym">Psetta maxima</name>
    <dbReference type="NCBI Taxonomy" id="52904"/>
    <lineage>
        <taxon>Eukaryota</taxon>
        <taxon>Metazoa</taxon>
        <taxon>Chordata</taxon>
        <taxon>Craniata</taxon>
        <taxon>Vertebrata</taxon>
        <taxon>Euteleostomi</taxon>
        <taxon>Actinopterygii</taxon>
        <taxon>Neopterygii</taxon>
        <taxon>Teleostei</taxon>
        <taxon>Neoteleostei</taxon>
        <taxon>Acanthomorphata</taxon>
        <taxon>Carangaria</taxon>
        <taxon>Pleuronectiformes</taxon>
        <taxon>Pleuronectoidei</taxon>
        <taxon>Scophthalmidae</taxon>
        <taxon>Scophthalmus</taxon>
    </lineage>
</organism>
<evidence type="ECO:0000313" key="3">
    <source>
        <dbReference type="Proteomes" id="UP000246464"/>
    </source>
</evidence>
<protein>
    <submittedName>
        <fullName evidence="2">Uncharacterized protein</fullName>
    </submittedName>
</protein>
<dbReference type="EMBL" id="CP026256">
    <property type="protein sequence ID" value="AWP13711.1"/>
    <property type="molecule type" value="Genomic_DNA"/>
</dbReference>
<proteinExistence type="predicted"/>
<evidence type="ECO:0000313" key="2">
    <source>
        <dbReference type="EMBL" id="AWP13711.1"/>
    </source>
</evidence>
<evidence type="ECO:0000256" key="1">
    <source>
        <dbReference type="SAM" id="MobiDB-lite"/>
    </source>
</evidence>
<gene>
    <name evidence="2" type="ORF">SMAX5B_016175</name>
</gene>
<reference evidence="2 3" key="1">
    <citation type="submission" date="2017-12" db="EMBL/GenBank/DDBJ databases">
        <title>Integrating genomic resources of turbot (Scophthalmus maximus) in depth evaluation of genetic and physical mapping variation across individuals.</title>
        <authorList>
            <person name="Martinez P."/>
        </authorList>
    </citation>
    <scope>NUCLEOTIDE SEQUENCE [LARGE SCALE GENOMIC DNA]</scope>
</reference>
<feature type="region of interest" description="Disordered" evidence="1">
    <location>
        <begin position="1"/>
        <end position="32"/>
    </location>
</feature>
<keyword evidence="3" id="KW-1185">Reference proteome</keyword>